<accession>A0A6H5GVI7</accession>
<name>A0A6H5GVI7_9HEMI</name>
<proteinExistence type="predicted"/>
<organism evidence="2 3">
    <name type="scientific">Nesidiocoris tenuis</name>
    <dbReference type="NCBI Taxonomy" id="355587"/>
    <lineage>
        <taxon>Eukaryota</taxon>
        <taxon>Metazoa</taxon>
        <taxon>Ecdysozoa</taxon>
        <taxon>Arthropoda</taxon>
        <taxon>Hexapoda</taxon>
        <taxon>Insecta</taxon>
        <taxon>Pterygota</taxon>
        <taxon>Neoptera</taxon>
        <taxon>Paraneoptera</taxon>
        <taxon>Hemiptera</taxon>
        <taxon>Heteroptera</taxon>
        <taxon>Panheteroptera</taxon>
        <taxon>Cimicomorpha</taxon>
        <taxon>Miridae</taxon>
        <taxon>Dicyphina</taxon>
        <taxon>Nesidiocoris</taxon>
    </lineage>
</organism>
<protein>
    <submittedName>
        <fullName evidence="2">Uncharacterized protein</fullName>
    </submittedName>
</protein>
<evidence type="ECO:0000313" key="3">
    <source>
        <dbReference type="Proteomes" id="UP000479000"/>
    </source>
</evidence>
<feature type="region of interest" description="Disordered" evidence="1">
    <location>
        <begin position="67"/>
        <end position="92"/>
    </location>
</feature>
<reference evidence="2 3" key="1">
    <citation type="submission" date="2020-02" db="EMBL/GenBank/DDBJ databases">
        <authorList>
            <person name="Ferguson B K."/>
        </authorList>
    </citation>
    <scope>NUCLEOTIDE SEQUENCE [LARGE SCALE GENOMIC DNA]</scope>
</reference>
<feature type="non-terminal residue" evidence="2">
    <location>
        <position position="92"/>
    </location>
</feature>
<gene>
    <name evidence="2" type="ORF">NTEN_LOCUS10766</name>
</gene>
<dbReference type="EMBL" id="CADCXU010016179">
    <property type="protein sequence ID" value="CAB0005289.1"/>
    <property type="molecule type" value="Genomic_DNA"/>
</dbReference>
<dbReference type="AlphaFoldDB" id="A0A6H5GVI7"/>
<evidence type="ECO:0000256" key="1">
    <source>
        <dbReference type="SAM" id="MobiDB-lite"/>
    </source>
</evidence>
<keyword evidence="3" id="KW-1185">Reference proteome</keyword>
<feature type="compositionally biased region" description="Polar residues" evidence="1">
    <location>
        <begin position="77"/>
        <end position="92"/>
    </location>
</feature>
<sequence>MLTCSQFRRSPVHKASSCRLQQRFTADAIRSDELGWRCRHLGQRPVTRLQVPNGRVVFYLTLSRRRNKPSEPHTRLHPTNNMFVSSRKSVGA</sequence>
<evidence type="ECO:0000313" key="2">
    <source>
        <dbReference type="EMBL" id="CAB0005289.1"/>
    </source>
</evidence>
<dbReference type="Proteomes" id="UP000479000">
    <property type="component" value="Unassembled WGS sequence"/>
</dbReference>